<keyword evidence="8" id="KW-1185">Reference proteome</keyword>
<dbReference type="InterPro" id="IPR018289">
    <property type="entry name" value="MULE_transposase_dom"/>
</dbReference>
<dbReference type="Pfam" id="PF10551">
    <property type="entry name" value="MULE"/>
    <property type="match status" value="1"/>
</dbReference>
<dbReference type="PROSITE" id="PS50966">
    <property type="entry name" value="ZF_SWIM"/>
    <property type="match status" value="1"/>
</dbReference>
<name>A0AAW1YNC2_RUBAR</name>
<dbReference type="SMART" id="SM00575">
    <property type="entry name" value="ZnF_PMZ"/>
    <property type="match status" value="1"/>
</dbReference>
<protein>
    <recommendedName>
        <fullName evidence="6">SWIM-type domain-containing protein</fullName>
    </recommendedName>
</protein>
<evidence type="ECO:0000256" key="4">
    <source>
        <dbReference type="PROSITE-ProRule" id="PRU00325"/>
    </source>
</evidence>
<proteinExistence type="predicted"/>
<accession>A0AAW1YNC2</accession>
<feature type="region of interest" description="Disordered" evidence="5">
    <location>
        <begin position="1"/>
        <end position="21"/>
    </location>
</feature>
<dbReference type="InterPro" id="IPR007527">
    <property type="entry name" value="Znf_SWIM"/>
</dbReference>
<evidence type="ECO:0000313" key="8">
    <source>
        <dbReference type="Proteomes" id="UP001457282"/>
    </source>
</evidence>
<organism evidence="7 8">
    <name type="scientific">Rubus argutus</name>
    <name type="common">Southern blackberry</name>
    <dbReference type="NCBI Taxonomy" id="59490"/>
    <lineage>
        <taxon>Eukaryota</taxon>
        <taxon>Viridiplantae</taxon>
        <taxon>Streptophyta</taxon>
        <taxon>Embryophyta</taxon>
        <taxon>Tracheophyta</taxon>
        <taxon>Spermatophyta</taxon>
        <taxon>Magnoliopsida</taxon>
        <taxon>eudicotyledons</taxon>
        <taxon>Gunneridae</taxon>
        <taxon>Pentapetalae</taxon>
        <taxon>rosids</taxon>
        <taxon>fabids</taxon>
        <taxon>Rosales</taxon>
        <taxon>Rosaceae</taxon>
        <taxon>Rosoideae</taxon>
        <taxon>Rosoideae incertae sedis</taxon>
        <taxon>Rubus</taxon>
    </lineage>
</organism>
<dbReference type="PANTHER" id="PTHR47718">
    <property type="entry name" value="OS01G0519700 PROTEIN"/>
    <property type="match status" value="1"/>
</dbReference>
<keyword evidence="2 4" id="KW-0863">Zinc-finger</keyword>
<dbReference type="Pfam" id="PF04434">
    <property type="entry name" value="SWIM"/>
    <property type="match status" value="1"/>
</dbReference>
<gene>
    <name evidence="7" type="ORF">M0R45_005678</name>
</gene>
<dbReference type="AlphaFoldDB" id="A0AAW1YNC2"/>
<reference evidence="7 8" key="1">
    <citation type="journal article" date="2023" name="G3 (Bethesda)">
        <title>A chromosome-length genome assembly and annotation of blackberry (Rubus argutus, cv. 'Hillquist').</title>
        <authorList>
            <person name="Bruna T."/>
            <person name="Aryal R."/>
            <person name="Dudchenko O."/>
            <person name="Sargent D.J."/>
            <person name="Mead D."/>
            <person name="Buti M."/>
            <person name="Cavallini A."/>
            <person name="Hytonen T."/>
            <person name="Andres J."/>
            <person name="Pham M."/>
            <person name="Weisz D."/>
            <person name="Mascagni F."/>
            <person name="Usai G."/>
            <person name="Natali L."/>
            <person name="Bassil N."/>
            <person name="Fernandez G.E."/>
            <person name="Lomsadze A."/>
            <person name="Armour M."/>
            <person name="Olukolu B."/>
            <person name="Poorten T."/>
            <person name="Britton C."/>
            <person name="Davik J."/>
            <person name="Ashrafi H."/>
            <person name="Aiden E.L."/>
            <person name="Borodovsky M."/>
            <person name="Worthington M."/>
        </authorList>
    </citation>
    <scope>NUCLEOTIDE SEQUENCE [LARGE SCALE GENOMIC DNA]</scope>
    <source>
        <strain evidence="7">PI 553951</strain>
    </source>
</reference>
<evidence type="ECO:0000259" key="6">
    <source>
        <dbReference type="PROSITE" id="PS50966"/>
    </source>
</evidence>
<evidence type="ECO:0000256" key="5">
    <source>
        <dbReference type="SAM" id="MobiDB-lite"/>
    </source>
</evidence>
<feature type="compositionally biased region" description="Basic and acidic residues" evidence="5">
    <location>
        <begin position="116"/>
        <end position="129"/>
    </location>
</feature>
<dbReference type="EMBL" id="JBEDUW010000001">
    <property type="protein sequence ID" value="KAK9950177.1"/>
    <property type="molecule type" value="Genomic_DNA"/>
</dbReference>
<evidence type="ECO:0000256" key="3">
    <source>
        <dbReference type="ARBA" id="ARBA00022833"/>
    </source>
</evidence>
<sequence>MNRNSVDGSSSDSSDSAESMAYTDLAEEGAGQEFMEYRGKPFKDLTFDDLRDVEFGTIAEVDEFYSYYSLATGFSMRKRRCDKNRAGTLVLCRQLVCSKQGQRRGVGPNDDYGDEPLPKERDVERTESIQKQKDICSETSVRTKRVIGDNSNPKARKQIRRLTRGNCPSSMTVKLCKDRGVYYVSEFTTFHNHKLAKPKHRHFMRSHRKVKDSDIAAVTAMRKVSVKTSCAYEYLVHAAGGHEFVGFTIKDLYNKLNKGHAEVLLDGDAQACVTWMNMKAMRDPQFYCFLSVDEFGRLANLFWRDGQALVDYNAFGEILIFDSMYKSNIYGKPLAVLVGCNNHRATVLFGCALLVDETEETYMWLLTSFLTSIHRNCAWHIGKNVVSNLKGAETQREFSHLIFAGLTIEEWEGRWQYFVSMNQLQNNKWVSSMYDKRDRWAEAFFRENFFGGICSTQRCEGMNRNLKVGIGRSMRLYEVMPRMEKTIARIRNRIAEDDYRSEHFEPVCGTHMRCLQEEVGRIFTHDIFLLIKDQINYESKFVVVHREEHPTTGMTLLSVTQYGKPHRLWIVWYQPEVVNPTFDCSCKLFQSDGIPCCHIFAVMKFEMVTAFPKSLIKNRWTKVACRTHTGSANVTSVQIARYGELMSIAANLCHTASYTAESFAHT</sequence>
<keyword evidence="1" id="KW-0479">Metal-binding</keyword>
<dbReference type="GO" id="GO:0008270">
    <property type="term" value="F:zinc ion binding"/>
    <property type="evidence" value="ECO:0007669"/>
    <property type="project" value="UniProtKB-KW"/>
</dbReference>
<comment type="caution">
    <text evidence="7">The sequence shown here is derived from an EMBL/GenBank/DDBJ whole genome shotgun (WGS) entry which is preliminary data.</text>
</comment>
<dbReference type="PANTHER" id="PTHR47718:SF15">
    <property type="entry name" value="PROTEIN FAR1-RELATED SEQUENCE 5-LIKE"/>
    <property type="match status" value="1"/>
</dbReference>
<evidence type="ECO:0000313" key="7">
    <source>
        <dbReference type="EMBL" id="KAK9950177.1"/>
    </source>
</evidence>
<keyword evidence="3" id="KW-0862">Zinc</keyword>
<feature type="domain" description="SWIM-type" evidence="6">
    <location>
        <begin position="573"/>
        <end position="607"/>
    </location>
</feature>
<feature type="compositionally biased region" description="Low complexity" evidence="5">
    <location>
        <begin position="1"/>
        <end position="19"/>
    </location>
</feature>
<dbReference type="Proteomes" id="UP001457282">
    <property type="component" value="Unassembled WGS sequence"/>
</dbReference>
<feature type="region of interest" description="Disordered" evidence="5">
    <location>
        <begin position="101"/>
        <end position="129"/>
    </location>
</feature>
<dbReference type="InterPro" id="IPR006564">
    <property type="entry name" value="Znf_PMZ"/>
</dbReference>
<evidence type="ECO:0000256" key="1">
    <source>
        <dbReference type="ARBA" id="ARBA00022723"/>
    </source>
</evidence>
<evidence type="ECO:0000256" key="2">
    <source>
        <dbReference type="ARBA" id="ARBA00022771"/>
    </source>
</evidence>